<dbReference type="Pfam" id="PF10604">
    <property type="entry name" value="Polyketide_cyc2"/>
    <property type="match status" value="1"/>
</dbReference>
<keyword evidence="2" id="KW-1185">Reference proteome</keyword>
<organism evidence="1 2">
    <name type="scientific">Iris pallida</name>
    <name type="common">Sweet iris</name>
    <dbReference type="NCBI Taxonomy" id="29817"/>
    <lineage>
        <taxon>Eukaryota</taxon>
        <taxon>Viridiplantae</taxon>
        <taxon>Streptophyta</taxon>
        <taxon>Embryophyta</taxon>
        <taxon>Tracheophyta</taxon>
        <taxon>Spermatophyta</taxon>
        <taxon>Magnoliopsida</taxon>
        <taxon>Liliopsida</taxon>
        <taxon>Asparagales</taxon>
        <taxon>Iridaceae</taxon>
        <taxon>Iridoideae</taxon>
        <taxon>Irideae</taxon>
        <taxon>Iris</taxon>
    </lineage>
</organism>
<reference evidence="1" key="1">
    <citation type="journal article" date="2023" name="GigaByte">
        <title>Genome assembly of the bearded iris, Iris pallida Lam.</title>
        <authorList>
            <person name="Bruccoleri R.E."/>
            <person name="Oakeley E.J."/>
            <person name="Faust A.M.E."/>
            <person name="Altorfer M."/>
            <person name="Dessus-Babus S."/>
            <person name="Burckhardt D."/>
            <person name="Oertli M."/>
            <person name="Naumann U."/>
            <person name="Petersen F."/>
            <person name="Wong J."/>
        </authorList>
    </citation>
    <scope>NUCLEOTIDE SEQUENCE</scope>
    <source>
        <strain evidence="1">GSM-AAB239-AS_SAM_17_03QT</strain>
    </source>
</reference>
<dbReference type="EMBL" id="JANAVB010043419">
    <property type="protein sequence ID" value="KAJ6792663.1"/>
    <property type="molecule type" value="Genomic_DNA"/>
</dbReference>
<dbReference type="InterPro" id="IPR023393">
    <property type="entry name" value="START-like_dom_sf"/>
</dbReference>
<dbReference type="PANTHER" id="PTHR33789:SF11">
    <property type="entry name" value="OS05G0202300 PROTEIN"/>
    <property type="match status" value="1"/>
</dbReference>
<dbReference type="AlphaFoldDB" id="A0AAX6DLL6"/>
<dbReference type="Proteomes" id="UP001140949">
    <property type="component" value="Unassembled WGS sequence"/>
</dbReference>
<evidence type="ECO:0000313" key="1">
    <source>
        <dbReference type="EMBL" id="KAJ6792663.1"/>
    </source>
</evidence>
<protein>
    <submittedName>
        <fullName evidence="1">Lachrymatory-factor synthase</fullName>
    </submittedName>
</protein>
<comment type="caution">
    <text evidence="1">The sequence shown here is derived from an EMBL/GenBank/DDBJ whole genome shotgun (WGS) entry which is preliminary data.</text>
</comment>
<dbReference type="InterPro" id="IPR053249">
    <property type="entry name" value="LFS"/>
</dbReference>
<dbReference type="SUPFAM" id="SSF55961">
    <property type="entry name" value="Bet v1-like"/>
    <property type="match status" value="1"/>
</dbReference>
<evidence type="ECO:0000313" key="2">
    <source>
        <dbReference type="Proteomes" id="UP001140949"/>
    </source>
</evidence>
<accession>A0AAX6DLL6</accession>
<gene>
    <name evidence="1" type="ORF">M6B38_238770</name>
</gene>
<dbReference type="Gene3D" id="3.30.530.20">
    <property type="match status" value="1"/>
</dbReference>
<name>A0AAX6DLL6_IRIPA</name>
<proteinExistence type="predicted"/>
<dbReference type="InterPro" id="IPR019587">
    <property type="entry name" value="Polyketide_cyclase/dehydratase"/>
</dbReference>
<reference evidence="1" key="2">
    <citation type="submission" date="2023-04" db="EMBL/GenBank/DDBJ databases">
        <authorList>
            <person name="Bruccoleri R.E."/>
            <person name="Oakeley E.J."/>
            <person name="Faust A.-M."/>
            <person name="Dessus-Babus S."/>
            <person name="Altorfer M."/>
            <person name="Burckhardt D."/>
            <person name="Oertli M."/>
            <person name="Naumann U."/>
            <person name="Petersen F."/>
            <person name="Wong J."/>
        </authorList>
    </citation>
    <scope>NUCLEOTIDE SEQUENCE</scope>
    <source>
        <strain evidence="1">GSM-AAB239-AS_SAM_17_03QT</strain>
        <tissue evidence="1">Leaf</tissue>
    </source>
</reference>
<sequence>MQSQPQKNWQLAATSSKLNGVKADQAWSLLSRDYYSIHKYIPSLVVDTKKIDGNRHLTVTLAGSPPIYYAKDRLLKMDQAGRSYTYEVVENNLGLGKVVTTVKVVPVGADSCAIEWSSVTEPAPGWTVSDFTNYLQTAASETAKKVGEVLRAGNK</sequence>
<dbReference type="PANTHER" id="PTHR33789">
    <property type="entry name" value="LACHRYMATORY-FACTOR SYNTHASE"/>
    <property type="match status" value="1"/>
</dbReference>